<dbReference type="Proteomes" id="UP000324800">
    <property type="component" value="Unassembled WGS sequence"/>
</dbReference>
<organism evidence="1 2">
    <name type="scientific">Streblomastix strix</name>
    <dbReference type="NCBI Taxonomy" id="222440"/>
    <lineage>
        <taxon>Eukaryota</taxon>
        <taxon>Metamonada</taxon>
        <taxon>Preaxostyla</taxon>
        <taxon>Oxymonadida</taxon>
        <taxon>Streblomastigidae</taxon>
        <taxon>Streblomastix</taxon>
    </lineage>
</organism>
<name>A0A5J4VHE1_9EUKA</name>
<proteinExistence type="predicted"/>
<dbReference type="EMBL" id="SNRW01007089">
    <property type="protein sequence ID" value="KAA6381864.1"/>
    <property type="molecule type" value="Genomic_DNA"/>
</dbReference>
<comment type="caution">
    <text evidence="1">The sequence shown here is derived from an EMBL/GenBank/DDBJ whole genome shotgun (WGS) entry which is preliminary data.</text>
</comment>
<accession>A0A5J4VHE1</accession>
<evidence type="ECO:0000313" key="2">
    <source>
        <dbReference type="Proteomes" id="UP000324800"/>
    </source>
</evidence>
<reference evidence="1 2" key="1">
    <citation type="submission" date="2019-03" db="EMBL/GenBank/DDBJ databases">
        <title>Single cell metagenomics reveals metabolic interactions within the superorganism composed of flagellate Streblomastix strix and complex community of Bacteroidetes bacteria on its surface.</title>
        <authorList>
            <person name="Treitli S.C."/>
            <person name="Kolisko M."/>
            <person name="Husnik F."/>
            <person name="Keeling P."/>
            <person name="Hampl V."/>
        </authorList>
    </citation>
    <scope>NUCLEOTIDE SEQUENCE [LARGE SCALE GENOMIC DNA]</scope>
    <source>
        <strain evidence="1">ST1C</strain>
    </source>
</reference>
<gene>
    <name evidence="1" type="ORF">EZS28_022611</name>
</gene>
<sequence length="82" mass="8985">MDQAEVDGCYSGSIVRHVMMPKLRGEIASLQQVNDCTGHAPEIRIVGMFYNKPIERDIGALIGKDSGINNLIIGEKERNGVD</sequence>
<evidence type="ECO:0000313" key="1">
    <source>
        <dbReference type="EMBL" id="KAA6381864.1"/>
    </source>
</evidence>
<protein>
    <submittedName>
        <fullName evidence="1">Uncharacterized protein</fullName>
    </submittedName>
</protein>
<dbReference type="AlphaFoldDB" id="A0A5J4VHE1"/>